<evidence type="ECO:0000256" key="3">
    <source>
        <dbReference type="ARBA" id="ARBA00023125"/>
    </source>
</evidence>
<dbReference type="InterPro" id="IPR005119">
    <property type="entry name" value="LysR_subst-bd"/>
</dbReference>
<dbReference type="PANTHER" id="PTHR30346:SF29">
    <property type="entry name" value="LYSR SUBSTRATE-BINDING"/>
    <property type="match status" value="1"/>
</dbReference>
<feature type="region of interest" description="Disordered" evidence="5">
    <location>
        <begin position="1"/>
        <end position="40"/>
    </location>
</feature>
<feature type="domain" description="LysR substrate-binding" evidence="6">
    <location>
        <begin position="100"/>
        <end position="206"/>
    </location>
</feature>
<keyword evidence="2" id="KW-0805">Transcription regulation</keyword>
<evidence type="ECO:0000256" key="1">
    <source>
        <dbReference type="ARBA" id="ARBA00009437"/>
    </source>
</evidence>
<dbReference type="EMBL" id="SOFD01000024">
    <property type="protein sequence ID" value="TFB77698.1"/>
    <property type="molecule type" value="Genomic_DNA"/>
</dbReference>
<evidence type="ECO:0000256" key="5">
    <source>
        <dbReference type="SAM" id="MobiDB-lite"/>
    </source>
</evidence>
<dbReference type="SUPFAM" id="SSF53850">
    <property type="entry name" value="Periplasmic binding protein-like II"/>
    <property type="match status" value="1"/>
</dbReference>
<evidence type="ECO:0000256" key="4">
    <source>
        <dbReference type="ARBA" id="ARBA00023163"/>
    </source>
</evidence>
<dbReference type="Proteomes" id="UP000298252">
    <property type="component" value="Unassembled WGS sequence"/>
</dbReference>
<keyword evidence="8" id="KW-1185">Reference proteome</keyword>
<organism evidence="7 8">
    <name type="scientific">Cryobacterium flavum</name>
    <dbReference type="NCBI Taxonomy" id="1424659"/>
    <lineage>
        <taxon>Bacteria</taxon>
        <taxon>Bacillati</taxon>
        <taxon>Actinomycetota</taxon>
        <taxon>Actinomycetes</taxon>
        <taxon>Micrococcales</taxon>
        <taxon>Microbacteriaceae</taxon>
        <taxon>Cryobacterium</taxon>
    </lineage>
</organism>
<comment type="similarity">
    <text evidence="1">Belongs to the LysR transcriptional regulatory family.</text>
</comment>
<comment type="caution">
    <text evidence="7">The sequence shown here is derived from an EMBL/GenBank/DDBJ whole genome shotgun (WGS) entry which is preliminary data.</text>
</comment>
<feature type="compositionally biased region" description="Basic residues" evidence="5">
    <location>
        <begin position="17"/>
        <end position="26"/>
    </location>
</feature>
<evidence type="ECO:0000256" key="2">
    <source>
        <dbReference type="ARBA" id="ARBA00023015"/>
    </source>
</evidence>
<gene>
    <name evidence="7" type="ORF">E3O21_08490</name>
</gene>
<evidence type="ECO:0000313" key="8">
    <source>
        <dbReference type="Proteomes" id="UP000298252"/>
    </source>
</evidence>
<dbReference type="PANTHER" id="PTHR30346">
    <property type="entry name" value="TRANSCRIPTIONAL DUAL REGULATOR HCAR-RELATED"/>
    <property type="match status" value="1"/>
</dbReference>
<reference evidence="7 8" key="1">
    <citation type="submission" date="2019-03" db="EMBL/GenBank/DDBJ databases">
        <title>Genomics of glacier-inhabiting Cryobacterium strains.</title>
        <authorList>
            <person name="Liu Q."/>
            <person name="Xin Y.-H."/>
        </authorList>
    </citation>
    <scope>NUCLEOTIDE SEQUENCE [LARGE SCALE GENOMIC DNA]</scope>
    <source>
        <strain evidence="7 8">Hh8</strain>
    </source>
</reference>
<evidence type="ECO:0000313" key="7">
    <source>
        <dbReference type="EMBL" id="TFB77698.1"/>
    </source>
</evidence>
<accession>A0ABY2I2H0</accession>
<dbReference type="RefSeq" id="WP_092338488.1">
    <property type="nucleotide sequence ID" value="NZ_FNIB01000001.1"/>
</dbReference>
<dbReference type="Pfam" id="PF03466">
    <property type="entry name" value="LysR_substrate"/>
    <property type="match status" value="1"/>
</dbReference>
<keyword evidence="3" id="KW-0238">DNA-binding</keyword>
<dbReference type="Gene3D" id="3.40.190.10">
    <property type="entry name" value="Periplasmic binding protein-like II"/>
    <property type="match status" value="1"/>
</dbReference>
<keyword evidence="4" id="KW-0804">Transcription</keyword>
<evidence type="ECO:0000259" key="6">
    <source>
        <dbReference type="Pfam" id="PF03466"/>
    </source>
</evidence>
<protein>
    <recommendedName>
        <fullName evidence="6">LysR substrate-binding domain-containing protein</fullName>
    </recommendedName>
</protein>
<name>A0ABY2I2H0_9MICO</name>
<proteinExistence type="inferred from homology"/>
<sequence>MGVRRQKIADARPASPTRHHRRRCSRTAHLTAPGPRCNSPRSNARWGLTLTERHGRTLTLTPAGNDIVDLLSIAELEMIASRGGSAGTYRVAAFPSIARTGLADFSGHDWVVPHAAWSCHEMVQRACGVAGFAPRSVAEATDFSVILALVGAGVGVALVPELTVGQLPDSVTLHPLENPVYRLDFVVVRQSLNADPGIGRLRDLFATSAGRVAMRGIPTNSGTQE</sequence>